<dbReference type="Proteomes" id="UP000015354">
    <property type="component" value="Unassembled WGS sequence"/>
</dbReference>
<reference evidence="6 7" key="1">
    <citation type="journal article" date="2013" name="PLoS ONE">
        <title>Predicting the Proteins of Angomonas deanei, Strigomonas culicis and Their Respective Endosymbionts Reveals New Aspects of the Trypanosomatidae Family.</title>
        <authorList>
            <person name="Motta M.C."/>
            <person name="Martins A.C."/>
            <person name="de Souza S.S."/>
            <person name="Catta-Preta C.M."/>
            <person name="Silva R."/>
            <person name="Klein C.C."/>
            <person name="de Almeida L.G."/>
            <person name="de Lima Cunha O."/>
            <person name="Ciapina L.P."/>
            <person name="Brocchi M."/>
            <person name="Colabardini A.C."/>
            <person name="de Araujo Lima B."/>
            <person name="Machado C.R."/>
            <person name="de Almeida Soares C.M."/>
            <person name="Probst C.M."/>
            <person name="de Menezes C.B."/>
            <person name="Thompson C.E."/>
            <person name="Bartholomeu D.C."/>
            <person name="Gradia D.F."/>
            <person name="Pavoni D.P."/>
            <person name="Grisard E.C."/>
            <person name="Fantinatti-Garboggini F."/>
            <person name="Marchini F.K."/>
            <person name="Rodrigues-Luiz G.F."/>
            <person name="Wagner G."/>
            <person name="Goldman G.H."/>
            <person name="Fietto J.L."/>
            <person name="Elias M.C."/>
            <person name="Goldman M.H."/>
            <person name="Sagot M.F."/>
            <person name="Pereira M."/>
            <person name="Stoco P.H."/>
            <person name="de Mendonca-Neto R.P."/>
            <person name="Teixeira S.M."/>
            <person name="Maciel T.E."/>
            <person name="de Oliveira Mendes T.A."/>
            <person name="Urmenyi T.P."/>
            <person name="de Souza W."/>
            <person name="Schenkman S."/>
            <person name="de Vasconcelos A.T."/>
        </authorList>
    </citation>
    <scope>NUCLEOTIDE SEQUENCE [LARGE SCALE GENOMIC DNA]</scope>
</reference>
<evidence type="ECO:0000256" key="3">
    <source>
        <dbReference type="ARBA" id="ARBA00022989"/>
    </source>
</evidence>
<dbReference type="PANTHER" id="PTHR12428:SF65">
    <property type="entry name" value="CYTOCHROME C OXIDASE ASSEMBLY PROTEIN COX18, MITOCHONDRIAL"/>
    <property type="match status" value="1"/>
</dbReference>
<keyword evidence="3" id="KW-1133">Transmembrane helix</keyword>
<keyword evidence="2" id="KW-0812">Transmembrane</keyword>
<dbReference type="GO" id="GO:0032979">
    <property type="term" value="P:protein insertion into mitochondrial inner membrane from matrix"/>
    <property type="evidence" value="ECO:0007669"/>
    <property type="project" value="TreeGrafter"/>
</dbReference>
<organism evidence="6 7">
    <name type="scientific">Strigomonas culicis</name>
    <dbReference type="NCBI Taxonomy" id="28005"/>
    <lineage>
        <taxon>Eukaryota</taxon>
        <taxon>Discoba</taxon>
        <taxon>Euglenozoa</taxon>
        <taxon>Kinetoplastea</taxon>
        <taxon>Metakinetoplastina</taxon>
        <taxon>Trypanosomatida</taxon>
        <taxon>Trypanosomatidae</taxon>
        <taxon>Strigomonadinae</taxon>
        <taxon>Strigomonas</taxon>
    </lineage>
</organism>
<dbReference type="OrthoDB" id="2148490at2759"/>
<keyword evidence="4" id="KW-0472">Membrane</keyword>
<sequence length="325" mass="36172">MQLALPELRAPQEDFNRIYYNENATALEVQVAASVLKNERRKAFKHYETSNLKCITSFAGAPFIMYGLYHVSALCASPVLDIGSQSFLWCPALTLPDPYFVLPLTFCALTLANFELSLPKDIKKGWMKNVVWAARMGCLCVVPVASSFRSGVCLYFVGMSLIGLLQPILLRLPAFRRLLKFPEPGARAKEEVRTSDDPLQTSLTVQFPYLSHLLRPETEENEMLFRRAAAKPSPRAAAVRTSAGGPVLTRYAPGKNPLMQEIPIRRESADGTAKAMPKKERAGERKSTSSKGLNFASGNWKMQQETFAESDFIPEEGKHTPRGKP</sequence>
<dbReference type="InterPro" id="IPR001708">
    <property type="entry name" value="YidC/ALB3/OXA1/COX18"/>
</dbReference>
<proteinExistence type="predicted"/>
<evidence type="ECO:0000313" key="7">
    <source>
        <dbReference type="Proteomes" id="UP000015354"/>
    </source>
</evidence>
<protein>
    <recommendedName>
        <fullName evidence="8">Preprotein translocase subunit YidC</fullName>
    </recommendedName>
</protein>
<evidence type="ECO:0000256" key="5">
    <source>
        <dbReference type="SAM" id="MobiDB-lite"/>
    </source>
</evidence>
<feature type="compositionally biased region" description="Polar residues" evidence="5">
    <location>
        <begin position="289"/>
        <end position="307"/>
    </location>
</feature>
<comment type="subcellular location">
    <subcellularLocation>
        <location evidence="1">Membrane</location>
        <topology evidence="1">Multi-pass membrane protein</topology>
    </subcellularLocation>
</comment>
<gene>
    <name evidence="6" type="ORF">STCU_00488</name>
</gene>
<name>S9V6E1_9TRYP</name>
<evidence type="ECO:0000313" key="6">
    <source>
        <dbReference type="EMBL" id="EPY36624.1"/>
    </source>
</evidence>
<feature type="region of interest" description="Disordered" evidence="5">
    <location>
        <begin position="265"/>
        <end position="325"/>
    </location>
</feature>
<dbReference type="GO" id="GO:0005743">
    <property type="term" value="C:mitochondrial inner membrane"/>
    <property type="evidence" value="ECO:0007669"/>
    <property type="project" value="TreeGrafter"/>
</dbReference>
<evidence type="ECO:0000256" key="1">
    <source>
        <dbReference type="ARBA" id="ARBA00004141"/>
    </source>
</evidence>
<dbReference type="AlphaFoldDB" id="S9V6E1"/>
<evidence type="ECO:0000256" key="2">
    <source>
        <dbReference type="ARBA" id="ARBA00022692"/>
    </source>
</evidence>
<evidence type="ECO:0000256" key="4">
    <source>
        <dbReference type="ARBA" id="ARBA00023136"/>
    </source>
</evidence>
<evidence type="ECO:0008006" key="8">
    <source>
        <dbReference type="Google" id="ProtNLM"/>
    </source>
</evidence>
<dbReference type="PANTHER" id="PTHR12428">
    <property type="entry name" value="OXA1"/>
    <property type="match status" value="1"/>
</dbReference>
<dbReference type="GO" id="GO:0032977">
    <property type="term" value="F:membrane insertase activity"/>
    <property type="evidence" value="ECO:0007669"/>
    <property type="project" value="InterPro"/>
</dbReference>
<keyword evidence="7" id="KW-1185">Reference proteome</keyword>
<feature type="compositionally biased region" description="Basic and acidic residues" evidence="5">
    <location>
        <begin position="277"/>
        <end position="287"/>
    </location>
</feature>
<accession>S9V6E1</accession>
<dbReference type="EMBL" id="ATMH01000488">
    <property type="protein sequence ID" value="EPY36624.1"/>
    <property type="molecule type" value="Genomic_DNA"/>
</dbReference>
<comment type="caution">
    <text evidence="6">The sequence shown here is derived from an EMBL/GenBank/DDBJ whole genome shotgun (WGS) entry which is preliminary data.</text>
</comment>